<reference evidence="3" key="1">
    <citation type="submission" date="2019-05" db="EMBL/GenBank/DDBJ databases">
        <title>Flavobacterium profundi sp. nov., isolated from a deep-sea seamount.</title>
        <authorList>
            <person name="Zhang D.-C."/>
        </authorList>
    </citation>
    <scope>NUCLEOTIDE SEQUENCE [LARGE SCALE GENOMIC DNA]</scope>
    <source>
        <strain evidence="3">EC11</strain>
    </source>
</reference>
<gene>
    <name evidence="2" type="ORF">FIA58_010705</name>
</gene>
<dbReference type="Pfam" id="PF04230">
    <property type="entry name" value="PS_pyruv_trans"/>
    <property type="match status" value="1"/>
</dbReference>
<dbReference type="Proteomes" id="UP000817854">
    <property type="component" value="Unassembled WGS sequence"/>
</dbReference>
<reference evidence="2 3" key="2">
    <citation type="submission" date="2019-05" db="EMBL/GenBank/DDBJ databases">
        <authorList>
            <person name="Lianzixin W."/>
        </authorList>
    </citation>
    <scope>NUCLEOTIDE SEQUENCE [LARGE SCALE GENOMIC DNA]</scope>
    <source>
        <strain evidence="2 3">EC11</strain>
    </source>
</reference>
<name>A0ABX0ISF1_9FLAO</name>
<comment type="caution">
    <text evidence="2">The sequence shown here is derived from an EMBL/GenBank/DDBJ whole genome shotgun (WGS) entry which is preliminary data.</text>
</comment>
<evidence type="ECO:0000259" key="1">
    <source>
        <dbReference type="Pfam" id="PF04230"/>
    </source>
</evidence>
<keyword evidence="3" id="KW-1185">Reference proteome</keyword>
<sequence>MSLKIKTITCHEVYNYGAILQEYALLNYLESKGHDVEAIHYKPEYLSGHFKLWTVTSSKFNKNIILKIIYLVLKLPFRLYKLQKKKRFDFFSEKYLKVGKQLYKDNKQLKSNLPEADAYICGSDQIWNSFFQNGKDPAFYLDFVPDSKKKISYAASFAIETLADDLKPFVKEKVERINAISVRETSGKTILADLGITNVTQVLDPVFLVDENYWKKKFVTVHEEDKYIFIYDFDNNPLIEKLAKQIAEQKDFKIYAINENISYADKNFYLQGPKTFLSLMYNAQFVITNSFHSVAFSLIFNKQFIVVNRNDAINTRMRDLLELFNLSHLLVSNDFDSRKIEMIHFEEANELRELAIKKSKEFLENALVK</sequence>
<organism evidence="2 3">
    <name type="scientific">Flavobacterium jejuense</name>
    <dbReference type="NCBI Taxonomy" id="1544455"/>
    <lineage>
        <taxon>Bacteria</taxon>
        <taxon>Pseudomonadati</taxon>
        <taxon>Bacteroidota</taxon>
        <taxon>Flavobacteriia</taxon>
        <taxon>Flavobacteriales</taxon>
        <taxon>Flavobacteriaceae</taxon>
        <taxon>Flavobacterium</taxon>
    </lineage>
</organism>
<dbReference type="RefSeq" id="WP_140962474.1">
    <property type="nucleotide sequence ID" value="NZ_VEVQ02000006.1"/>
</dbReference>
<evidence type="ECO:0000313" key="2">
    <source>
        <dbReference type="EMBL" id="NHN26146.1"/>
    </source>
</evidence>
<dbReference type="GO" id="GO:0016740">
    <property type="term" value="F:transferase activity"/>
    <property type="evidence" value="ECO:0007669"/>
    <property type="project" value="UniProtKB-KW"/>
</dbReference>
<proteinExistence type="predicted"/>
<evidence type="ECO:0000313" key="3">
    <source>
        <dbReference type="Proteomes" id="UP000817854"/>
    </source>
</evidence>
<reference evidence="2 3" key="3">
    <citation type="submission" date="2020-02" db="EMBL/GenBank/DDBJ databases">
        <title>Flavobacterium profundi sp. nov., isolated from a deep-sea seamount.</title>
        <authorList>
            <person name="Zhang D.-C."/>
        </authorList>
    </citation>
    <scope>NUCLEOTIDE SEQUENCE [LARGE SCALE GENOMIC DNA]</scope>
    <source>
        <strain evidence="2 3">EC11</strain>
    </source>
</reference>
<accession>A0ABX0ISF1</accession>
<dbReference type="EMBL" id="VEVQ02000006">
    <property type="protein sequence ID" value="NHN26146.1"/>
    <property type="molecule type" value="Genomic_DNA"/>
</dbReference>
<keyword evidence="2" id="KW-0808">Transferase</keyword>
<dbReference type="InterPro" id="IPR007345">
    <property type="entry name" value="Polysacch_pyruvyl_Trfase"/>
</dbReference>
<feature type="domain" description="Polysaccharide pyruvyl transferase" evidence="1">
    <location>
        <begin position="15"/>
        <end position="309"/>
    </location>
</feature>
<protein>
    <submittedName>
        <fullName evidence="2">Polysaccharide pyruvyl transferase family protein</fullName>
    </submittedName>
</protein>